<protein>
    <submittedName>
        <fullName evidence="1">DUF3861 domain-containing protein</fullName>
    </submittedName>
    <submittedName>
        <fullName evidence="2">DUF3861 family protein</fullName>
    </submittedName>
</protein>
<reference evidence="1" key="4">
    <citation type="submission" date="2024-09" db="EMBL/GenBank/DDBJ databases">
        <authorList>
            <person name="Sun Q."/>
            <person name="Mori K."/>
        </authorList>
    </citation>
    <scope>NUCLEOTIDE SEQUENCE</scope>
    <source>
        <strain evidence="1">KCTC 62575</strain>
    </source>
</reference>
<proteinExistence type="predicted"/>
<sequence>MKQHEYQVIVKHIADAKGHPSTYGQDLTFTTYNHDDIFKVLGYLQEKNLLNDESVKPFAVGLKLMGEVLLENKEIPLFKEFLPHFIELIKSLKKL</sequence>
<evidence type="ECO:0000313" key="2">
    <source>
        <dbReference type="EMBL" id="RFC83318.1"/>
    </source>
</evidence>
<evidence type="ECO:0000313" key="4">
    <source>
        <dbReference type="Proteomes" id="UP001595455"/>
    </source>
</evidence>
<reference evidence="2 3" key="2">
    <citation type="submission" date="2018-08" db="EMBL/GenBank/DDBJ databases">
        <title>The draft genome of Acinetobacter sichuanensis strain WCHAc060041.</title>
        <authorList>
            <person name="Qin J."/>
            <person name="Feng Y."/>
            <person name="Zong Z."/>
        </authorList>
    </citation>
    <scope>NUCLEOTIDE SEQUENCE [LARGE SCALE GENOMIC DNA]</scope>
    <source>
        <strain evidence="2 3">WCHAc060041</strain>
    </source>
</reference>
<dbReference type="Gene3D" id="3.10.20.850">
    <property type="entry name" value="Protein of unknown function DUF3861"/>
    <property type="match status" value="1"/>
</dbReference>
<accession>A0A371YPC4</accession>
<reference evidence="4" key="3">
    <citation type="journal article" date="2019" name="Int. J. Syst. Evol. Microbiol.">
        <title>The Global Catalogue of Microorganisms (GCM) 10K type strain sequencing project: providing services to taxonomists for standard genome sequencing and annotation.</title>
        <authorList>
            <consortium name="The Broad Institute Genomics Platform"/>
            <consortium name="The Broad Institute Genome Sequencing Center for Infectious Disease"/>
            <person name="Wu L."/>
            <person name="Ma J."/>
        </authorList>
    </citation>
    <scope>NUCLEOTIDE SEQUENCE [LARGE SCALE GENOMIC DNA]</scope>
    <source>
        <strain evidence="4">KCTC 62575</strain>
    </source>
</reference>
<dbReference type="RefSeq" id="WP_107008625.1">
    <property type="nucleotide sequence ID" value="NZ_JBHRSF010000055.1"/>
</dbReference>
<reference evidence="1" key="1">
    <citation type="journal article" date="2014" name="Int. J. Syst. Evol. Microbiol.">
        <title>Complete genome of a new Firmicutes species belonging to the dominant human colonic microbiota ('Ruminococcus bicirculans') reveals two chromosomes and a selective capacity to utilize plant glucans.</title>
        <authorList>
            <consortium name="NISC Comparative Sequencing Program"/>
            <person name="Wegmann U."/>
            <person name="Louis P."/>
            <person name="Goesmann A."/>
            <person name="Henrissat B."/>
            <person name="Duncan S.H."/>
            <person name="Flint H.J."/>
        </authorList>
    </citation>
    <scope>NUCLEOTIDE SEQUENCE</scope>
    <source>
        <strain evidence="1">KCTC 62575</strain>
    </source>
</reference>
<dbReference type="InterPro" id="IPR038194">
    <property type="entry name" value="DUF3861_sf"/>
</dbReference>
<dbReference type="OrthoDB" id="119700at2"/>
<evidence type="ECO:0000313" key="3">
    <source>
        <dbReference type="Proteomes" id="UP000240957"/>
    </source>
</evidence>
<keyword evidence="4" id="KW-1185">Reference proteome</keyword>
<name>A0A371YPC4_9GAMM</name>
<gene>
    <name evidence="1" type="ORF">ACFODO_12745</name>
    <name evidence="2" type="ORF">C9E89_012270</name>
</gene>
<dbReference type="Proteomes" id="UP001595455">
    <property type="component" value="Unassembled WGS sequence"/>
</dbReference>
<dbReference type="AlphaFoldDB" id="A0A371YPC4"/>
<dbReference type="Proteomes" id="UP000240957">
    <property type="component" value="Unassembled WGS sequence"/>
</dbReference>
<comment type="caution">
    <text evidence="2">The sequence shown here is derived from an EMBL/GenBank/DDBJ whole genome shotgun (WGS) entry which is preliminary data.</text>
</comment>
<organism evidence="2 3">
    <name type="scientific">Acinetobacter sichuanensis</name>
    <dbReference type="NCBI Taxonomy" id="2136183"/>
    <lineage>
        <taxon>Bacteria</taxon>
        <taxon>Pseudomonadati</taxon>
        <taxon>Pseudomonadota</taxon>
        <taxon>Gammaproteobacteria</taxon>
        <taxon>Moraxellales</taxon>
        <taxon>Moraxellaceae</taxon>
        <taxon>Acinetobacter</taxon>
    </lineage>
</organism>
<evidence type="ECO:0000313" key="1">
    <source>
        <dbReference type="EMBL" id="MFC2996120.1"/>
    </source>
</evidence>
<dbReference type="Pfam" id="PF12977">
    <property type="entry name" value="DUF3861"/>
    <property type="match status" value="1"/>
</dbReference>
<dbReference type="InterPro" id="IPR024476">
    <property type="entry name" value="DUF3861"/>
</dbReference>
<dbReference type="EMBL" id="PYIX02000019">
    <property type="protein sequence ID" value="RFC83318.1"/>
    <property type="molecule type" value="Genomic_DNA"/>
</dbReference>
<dbReference type="EMBL" id="JBHRSF010000055">
    <property type="protein sequence ID" value="MFC2996120.1"/>
    <property type="molecule type" value="Genomic_DNA"/>
</dbReference>